<dbReference type="InterPro" id="IPR019933">
    <property type="entry name" value="DivIVA_domain"/>
</dbReference>
<dbReference type="GO" id="GO:0008360">
    <property type="term" value="P:regulation of cell shape"/>
    <property type="evidence" value="ECO:0007669"/>
    <property type="project" value="UniProtKB-KW"/>
</dbReference>
<evidence type="ECO:0000256" key="2">
    <source>
        <dbReference type="ARBA" id="ARBA00022490"/>
    </source>
</evidence>
<dbReference type="eggNOG" id="COG3599">
    <property type="taxonomic scope" value="Bacteria"/>
</dbReference>
<dbReference type="PATRIC" id="fig|1234409.3.peg.517"/>
<dbReference type="NCBIfam" id="TIGR03544">
    <property type="entry name" value="DivI1A_domain"/>
    <property type="match status" value="1"/>
</dbReference>
<keyword evidence="5 7" id="KW-0175">Coiled coil</keyword>
<sequence>MPKVIHTADEILQKDFDIKMRGYDQVEVDQYLDEIIKDYGTFQRQIAQLKDENARLKAEVEKLNREQELYSQAPKQNQTVTNFDILKRLSNLERKVFGNQLDQ</sequence>
<keyword evidence="9" id="KW-1185">Reference proteome</keyword>
<evidence type="ECO:0000256" key="4">
    <source>
        <dbReference type="ARBA" id="ARBA00022960"/>
    </source>
</evidence>
<protein>
    <submittedName>
        <fullName evidence="8">Cell division protein GpsB</fullName>
    </submittedName>
</protein>
<comment type="caution">
    <text evidence="8">The sequence shown here is derived from an EMBL/GenBank/DDBJ whole genome shotgun (WGS) entry which is preliminary data.</text>
</comment>
<evidence type="ECO:0000313" key="9">
    <source>
        <dbReference type="Proteomes" id="UP000016057"/>
    </source>
</evidence>
<evidence type="ECO:0000256" key="3">
    <source>
        <dbReference type="ARBA" id="ARBA00022618"/>
    </source>
</evidence>
<dbReference type="PANTHER" id="PTHR35794:SF1">
    <property type="entry name" value="CELL CYCLE PROTEIN GPSB"/>
    <property type="match status" value="1"/>
</dbReference>
<dbReference type="PANTHER" id="PTHR35794">
    <property type="entry name" value="CELL DIVISION PROTEIN DIVIVA"/>
    <property type="match status" value="1"/>
</dbReference>
<dbReference type="AlphaFoldDB" id="K8ZNR3"/>
<dbReference type="Pfam" id="PF05103">
    <property type="entry name" value="DivIVA"/>
    <property type="match status" value="1"/>
</dbReference>
<dbReference type="GO" id="GO:0005737">
    <property type="term" value="C:cytoplasm"/>
    <property type="evidence" value="ECO:0007669"/>
    <property type="project" value="UniProtKB-SubCell"/>
</dbReference>
<reference evidence="8 9" key="1">
    <citation type="journal article" date="2013" name="Genome Announc.">
        <title>Draft Genome Sequence of Catellicoccus marimammalium, a Novel Species Commonly Found in Gull Feces.</title>
        <authorList>
            <person name="Weigand M.R."/>
            <person name="Ryu H."/>
            <person name="Bozcek L."/>
            <person name="Konstantinidis K.T."/>
            <person name="Santo Domingo J.W."/>
        </authorList>
    </citation>
    <scope>NUCLEOTIDE SEQUENCE [LARGE SCALE GENOMIC DNA]</scope>
    <source>
        <strain evidence="8 9">M35/04/3</strain>
    </source>
</reference>
<dbReference type="PIRSF" id="PIRSF029938">
    <property type="entry name" value="UCP029938"/>
    <property type="match status" value="1"/>
</dbReference>
<feature type="coiled-coil region" evidence="7">
    <location>
        <begin position="32"/>
        <end position="73"/>
    </location>
</feature>
<dbReference type="GO" id="GO:0051301">
    <property type="term" value="P:cell division"/>
    <property type="evidence" value="ECO:0007669"/>
    <property type="project" value="UniProtKB-KW"/>
</dbReference>
<dbReference type="EMBL" id="AMYT01000017">
    <property type="protein sequence ID" value="EKU27236.1"/>
    <property type="molecule type" value="Genomic_DNA"/>
</dbReference>
<dbReference type="InterPro" id="IPR011229">
    <property type="entry name" value="Cell_cycle_GpsB"/>
</dbReference>
<dbReference type="Proteomes" id="UP000016057">
    <property type="component" value="Unassembled WGS sequence"/>
</dbReference>
<organism evidence="8 9">
    <name type="scientific">Catellicoccus marimammalium M35/04/3</name>
    <dbReference type="NCBI Taxonomy" id="1234409"/>
    <lineage>
        <taxon>Bacteria</taxon>
        <taxon>Bacillati</taxon>
        <taxon>Bacillota</taxon>
        <taxon>Bacilli</taxon>
        <taxon>Lactobacillales</taxon>
        <taxon>Enterococcaceae</taxon>
        <taxon>Catellicoccus</taxon>
    </lineage>
</organism>
<evidence type="ECO:0000256" key="7">
    <source>
        <dbReference type="SAM" id="Coils"/>
    </source>
</evidence>
<dbReference type="NCBIfam" id="NF010725">
    <property type="entry name" value="PRK14127.1"/>
    <property type="match status" value="1"/>
</dbReference>
<dbReference type="OrthoDB" id="389699at2"/>
<evidence type="ECO:0000256" key="6">
    <source>
        <dbReference type="ARBA" id="ARBA00023306"/>
    </source>
</evidence>
<keyword evidence="6" id="KW-0131">Cell cycle</keyword>
<keyword evidence="3 8" id="KW-0132">Cell division</keyword>
<dbReference type="STRING" id="1234409.C683_0567"/>
<dbReference type="RefSeq" id="WP_009489723.1">
    <property type="nucleotide sequence ID" value="NZ_AMYT01000017.1"/>
</dbReference>
<proteinExistence type="predicted"/>
<evidence type="ECO:0000256" key="1">
    <source>
        <dbReference type="ARBA" id="ARBA00004496"/>
    </source>
</evidence>
<name>K8ZNR3_9ENTE</name>
<keyword evidence="2" id="KW-0963">Cytoplasm</keyword>
<evidence type="ECO:0000256" key="5">
    <source>
        <dbReference type="ARBA" id="ARBA00023054"/>
    </source>
</evidence>
<comment type="subcellular location">
    <subcellularLocation>
        <location evidence="1">Cytoplasm</location>
    </subcellularLocation>
</comment>
<dbReference type="InterPro" id="IPR007793">
    <property type="entry name" value="DivIVA_fam"/>
</dbReference>
<accession>K8ZNR3</accession>
<gene>
    <name evidence="8" type="ORF">C683_0567</name>
</gene>
<keyword evidence="4" id="KW-0133">Cell shape</keyword>
<dbReference type="Gene3D" id="6.10.250.660">
    <property type="match status" value="1"/>
</dbReference>
<evidence type="ECO:0000313" key="8">
    <source>
        <dbReference type="EMBL" id="EKU27236.1"/>
    </source>
</evidence>